<dbReference type="RefSeq" id="WP_413276928.1">
    <property type="nucleotide sequence ID" value="NZ_JBHFNT010000071.1"/>
</dbReference>
<dbReference type="InterPro" id="IPR002182">
    <property type="entry name" value="NB-ARC"/>
</dbReference>
<name>A0ABV4WHE6_9CYAN</name>
<evidence type="ECO:0000259" key="1">
    <source>
        <dbReference type="Pfam" id="PF00931"/>
    </source>
</evidence>
<dbReference type="InterPro" id="IPR027417">
    <property type="entry name" value="P-loop_NTPase"/>
</dbReference>
<gene>
    <name evidence="2" type="ORF">ACE1CA_08160</name>
</gene>
<organism evidence="2 3">
    <name type="scientific">Floridaenema evergladense BLCC-F167</name>
    <dbReference type="NCBI Taxonomy" id="3153639"/>
    <lineage>
        <taxon>Bacteria</taxon>
        <taxon>Bacillati</taxon>
        <taxon>Cyanobacteriota</taxon>
        <taxon>Cyanophyceae</taxon>
        <taxon>Oscillatoriophycideae</taxon>
        <taxon>Aerosakkonematales</taxon>
        <taxon>Aerosakkonemataceae</taxon>
        <taxon>Floridanema</taxon>
        <taxon>Floridanema evergladense</taxon>
    </lineage>
</organism>
<proteinExistence type="predicted"/>
<dbReference type="InterPro" id="IPR016032">
    <property type="entry name" value="Sig_transdc_resp-reg_C-effctor"/>
</dbReference>
<dbReference type="Gene3D" id="3.40.50.300">
    <property type="entry name" value="P-loop containing nucleotide triphosphate hydrolases"/>
    <property type="match status" value="1"/>
</dbReference>
<feature type="domain" description="NB-ARC" evidence="1">
    <location>
        <begin position="128"/>
        <end position="229"/>
    </location>
</feature>
<sequence>MRSDEFTEKWQSLTAKPRSVLMLLLEGKSDEEIATTIDAKLPTIRKHIQMLCDRFEIPREIDSIKRNRREDLIALFAEHKPELVSQSIVPSWDKLSPVSKQLPSSQNSQITQDWGNAPDVSVFYGRQTELATLKKWIIDNCCRLVAISGIGGIGKTAVAAKLAQEIQNEFEYLIWRSLRKPRSLKELITSLIQFLSGQPKVDLPNDEDEIISQLLEYLKKSRCLIILDSLEFILKTKEFAGFYHEEYQNYSKLFQRIGTERHESCLLITSRDKPREIALLSGETGLVRDLTLEGLQLEAAKEILQEKGLSGEKYWNQLIKYYQGNPLALKMIATRIKDLLQGNVEAFFKQGLSLLTLDFEIFLEEQFARLWPLELAIIYQLAIEDEPIAISWLLEHTWLSESPDELQNAIESLLRRSLIETTSNGLTTQRVVMEYVNKRLIAEIIDEINQIEQNKTIQGIKILKTYKLQKHHRSQQPEETATSTIISALKKRLGKNAINENDFREQLQQILSILATDSGSEVEHIIENINYLTAQILLTNN</sequence>
<dbReference type="Gene3D" id="1.10.10.10">
    <property type="entry name" value="Winged helix-like DNA-binding domain superfamily/Winged helix DNA-binding domain"/>
    <property type="match status" value="1"/>
</dbReference>
<dbReference type="Pfam" id="PF00931">
    <property type="entry name" value="NB-ARC"/>
    <property type="match status" value="1"/>
</dbReference>
<dbReference type="PANTHER" id="PTHR36766:SF30">
    <property type="entry name" value="TIR-NBS TYPE DISEASE RESISTANCE PROTEIN-RELATED"/>
    <property type="match status" value="1"/>
</dbReference>
<dbReference type="PRINTS" id="PR00364">
    <property type="entry name" value="DISEASERSIST"/>
</dbReference>
<evidence type="ECO:0000313" key="3">
    <source>
        <dbReference type="Proteomes" id="UP001576780"/>
    </source>
</evidence>
<accession>A0ABV4WHE6</accession>
<protein>
    <submittedName>
        <fullName evidence="2">NB-ARC domain-containing protein</fullName>
    </submittedName>
</protein>
<dbReference type="PANTHER" id="PTHR36766">
    <property type="entry name" value="PLANT BROAD-SPECTRUM MILDEW RESISTANCE PROTEIN RPW8"/>
    <property type="match status" value="1"/>
</dbReference>
<dbReference type="InterPro" id="IPR036388">
    <property type="entry name" value="WH-like_DNA-bd_sf"/>
</dbReference>
<evidence type="ECO:0000313" key="2">
    <source>
        <dbReference type="EMBL" id="MFB2834493.1"/>
    </source>
</evidence>
<reference evidence="2 3" key="1">
    <citation type="submission" date="2024-09" db="EMBL/GenBank/DDBJ databases">
        <title>Floridaenema gen nov. (Aerosakkonemataceae, Aerosakkonematales ord. nov., Cyanobacteria) from benthic tropical and subtropical fresh waters, with the description of four new species.</title>
        <authorList>
            <person name="Moretto J.A."/>
            <person name="Berthold D.E."/>
            <person name="Lefler F.W."/>
            <person name="Huang I.-S."/>
            <person name="Laughinghouse H. IV."/>
        </authorList>
    </citation>
    <scope>NUCLEOTIDE SEQUENCE [LARGE SCALE GENOMIC DNA]</scope>
    <source>
        <strain evidence="2 3">BLCC-F167</strain>
    </source>
</reference>
<dbReference type="EMBL" id="JBHFNT010000071">
    <property type="protein sequence ID" value="MFB2834493.1"/>
    <property type="molecule type" value="Genomic_DNA"/>
</dbReference>
<dbReference type="SUPFAM" id="SSF46894">
    <property type="entry name" value="C-terminal effector domain of the bipartite response regulators"/>
    <property type="match status" value="1"/>
</dbReference>
<dbReference type="SUPFAM" id="SSF52540">
    <property type="entry name" value="P-loop containing nucleoside triphosphate hydrolases"/>
    <property type="match status" value="1"/>
</dbReference>
<dbReference type="Proteomes" id="UP001576780">
    <property type="component" value="Unassembled WGS sequence"/>
</dbReference>
<keyword evidence="3" id="KW-1185">Reference proteome</keyword>
<comment type="caution">
    <text evidence="2">The sequence shown here is derived from an EMBL/GenBank/DDBJ whole genome shotgun (WGS) entry which is preliminary data.</text>
</comment>